<feature type="transmembrane region" description="Helical" evidence="1">
    <location>
        <begin position="42"/>
        <end position="66"/>
    </location>
</feature>
<comment type="caution">
    <text evidence="2">The sequence shown here is derived from an EMBL/GenBank/DDBJ whole genome shotgun (WGS) entry which is preliminary data.</text>
</comment>
<proteinExistence type="predicted"/>
<name>A0A4U5JHI1_9EURY</name>
<dbReference type="AlphaFoldDB" id="A0A4U5JHI1"/>
<reference evidence="2 3" key="1">
    <citation type="submission" date="2019-04" db="EMBL/GenBank/DDBJ databases">
        <title>Natronomonas sp. F20-122 a newhaloarchaeon isolated from a saline saltern of Isla Bacuta, Huelva, Spain.</title>
        <authorList>
            <person name="Duran-Viseras A."/>
            <person name="Sanchez-Porro C."/>
            <person name="Ventosa A."/>
        </authorList>
    </citation>
    <scope>NUCLEOTIDE SEQUENCE [LARGE SCALE GENOMIC DNA]</scope>
    <source>
        <strain evidence="2 3">F20-122</strain>
    </source>
</reference>
<gene>
    <name evidence="2" type="ORF">DM868_04525</name>
</gene>
<evidence type="ECO:0000256" key="1">
    <source>
        <dbReference type="SAM" id="Phobius"/>
    </source>
</evidence>
<sequence>MSENTSTYGKTGAASLFAAVLVWAAAVTLGETGTNPDVMTRSIGYLGLALLAIGAVALATMLVGIYTDADL</sequence>
<keyword evidence="1" id="KW-1133">Transmembrane helix</keyword>
<protein>
    <submittedName>
        <fullName evidence="2">Uncharacterized protein</fullName>
    </submittedName>
</protein>
<dbReference type="Proteomes" id="UP000308037">
    <property type="component" value="Unassembled WGS sequence"/>
</dbReference>
<organism evidence="2 3">
    <name type="scientific">Natronomonas salsuginis</name>
    <dbReference type="NCBI Taxonomy" id="2217661"/>
    <lineage>
        <taxon>Archaea</taxon>
        <taxon>Methanobacteriati</taxon>
        <taxon>Methanobacteriota</taxon>
        <taxon>Stenosarchaea group</taxon>
        <taxon>Halobacteria</taxon>
        <taxon>Halobacteriales</taxon>
        <taxon>Natronomonadaceae</taxon>
        <taxon>Natronomonas</taxon>
    </lineage>
</organism>
<dbReference type="EMBL" id="QKNX01000001">
    <property type="protein sequence ID" value="TKR28335.1"/>
    <property type="molecule type" value="Genomic_DNA"/>
</dbReference>
<feature type="transmembrane region" description="Helical" evidence="1">
    <location>
        <begin position="12"/>
        <end position="30"/>
    </location>
</feature>
<keyword evidence="3" id="KW-1185">Reference proteome</keyword>
<dbReference type="RefSeq" id="WP_137275636.1">
    <property type="nucleotide sequence ID" value="NZ_QKNX01000001.1"/>
</dbReference>
<keyword evidence="1" id="KW-0812">Transmembrane</keyword>
<keyword evidence="1" id="KW-0472">Membrane</keyword>
<evidence type="ECO:0000313" key="2">
    <source>
        <dbReference type="EMBL" id="TKR28335.1"/>
    </source>
</evidence>
<accession>A0A4U5JHI1</accession>
<evidence type="ECO:0000313" key="3">
    <source>
        <dbReference type="Proteomes" id="UP000308037"/>
    </source>
</evidence>